<evidence type="ECO:0000313" key="1">
    <source>
        <dbReference type="EMBL" id="SUA79304.1"/>
    </source>
</evidence>
<evidence type="ECO:0000313" key="2">
    <source>
        <dbReference type="Proteomes" id="UP000254573"/>
    </source>
</evidence>
<dbReference type="InterPro" id="IPR011335">
    <property type="entry name" value="Restrct_endonuc-II-like"/>
</dbReference>
<evidence type="ECO:0008006" key="3">
    <source>
        <dbReference type="Google" id="ProtNLM"/>
    </source>
</evidence>
<dbReference type="KEGG" id="ppnm:LV28_15995"/>
<accession>A0A378YQB2</accession>
<name>A0A378YQB2_9BURK</name>
<reference evidence="1 2" key="1">
    <citation type="submission" date="2018-06" db="EMBL/GenBank/DDBJ databases">
        <authorList>
            <consortium name="Pathogen Informatics"/>
            <person name="Doyle S."/>
        </authorList>
    </citation>
    <scope>NUCLEOTIDE SEQUENCE [LARGE SCALE GENOMIC DNA]</scope>
    <source>
        <strain evidence="1 2">NCTC13160</strain>
    </source>
</reference>
<sequence length="191" mass="21140">MVADKEYVERVKDYGWSDVAALWDDLLDCRTPEWDSGKALEYVVLKGFELSGATVRWPYAVTLLESTHVEQIDGMVYVAGIAAMVECKDFATSSNRARLSVGHDPIAKLQGRLTRRPSTLVGCLFTSGRYSEAAILMSHFTKPATILCWNGDDIAQCVSRRDFAGALTHKYRACLEEGDHHAGVHSREGAL</sequence>
<organism evidence="1 2">
    <name type="scientific">Pandoraea pnomenusa</name>
    <dbReference type="NCBI Taxonomy" id="93220"/>
    <lineage>
        <taxon>Bacteria</taxon>
        <taxon>Pseudomonadati</taxon>
        <taxon>Pseudomonadota</taxon>
        <taxon>Betaproteobacteria</taxon>
        <taxon>Burkholderiales</taxon>
        <taxon>Burkholderiaceae</taxon>
        <taxon>Pandoraea</taxon>
    </lineage>
</organism>
<dbReference type="AlphaFoldDB" id="A0A378YQB2"/>
<dbReference type="Proteomes" id="UP000254573">
    <property type="component" value="Unassembled WGS sequence"/>
</dbReference>
<gene>
    <name evidence="1" type="ORF">NCTC13160_03152</name>
</gene>
<dbReference type="RefSeq" id="WP_038619513.1">
    <property type="nucleotide sequence ID" value="NZ_CP009553.3"/>
</dbReference>
<dbReference type="EMBL" id="UGSG01000001">
    <property type="protein sequence ID" value="SUA79304.1"/>
    <property type="molecule type" value="Genomic_DNA"/>
</dbReference>
<protein>
    <recommendedName>
        <fullName evidence="3">Restriction endonuclease type IV Mrr domain-containing protein</fullName>
    </recommendedName>
</protein>
<dbReference type="SUPFAM" id="SSF52980">
    <property type="entry name" value="Restriction endonuclease-like"/>
    <property type="match status" value="1"/>
</dbReference>
<proteinExistence type="predicted"/>
<dbReference type="STRING" id="93220.A6P55_13085"/>
<dbReference type="OrthoDB" id="483959at2"/>